<reference evidence="1" key="1">
    <citation type="journal article" date="2021" name="PeerJ">
        <title>Extensive microbial diversity within the chicken gut microbiome revealed by metagenomics and culture.</title>
        <authorList>
            <person name="Gilroy R."/>
            <person name="Ravi A."/>
            <person name="Getino M."/>
            <person name="Pursley I."/>
            <person name="Horton D.L."/>
            <person name="Alikhan N.F."/>
            <person name="Baker D."/>
            <person name="Gharbi K."/>
            <person name="Hall N."/>
            <person name="Watson M."/>
            <person name="Adriaenssens E.M."/>
            <person name="Foster-Nyarko E."/>
            <person name="Jarju S."/>
            <person name="Secka A."/>
            <person name="Antonio M."/>
            <person name="Oren A."/>
            <person name="Chaudhuri R.R."/>
            <person name="La Ragione R."/>
            <person name="Hildebrand F."/>
            <person name="Pallen M.J."/>
        </authorList>
    </citation>
    <scope>NUCLEOTIDE SEQUENCE</scope>
    <source>
        <strain evidence="1">ChiHjej12B11-9795</strain>
    </source>
</reference>
<dbReference type="Pfam" id="PF09697">
    <property type="entry name" value="Porph_ging"/>
    <property type="match status" value="1"/>
</dbReference>
<accession>A0A9D2HZC7</accession>
<dbReference type="EMBL" id="DWZI01000060">
    <property type="protein sequence ID" value="HJA86878.1"/>
    <property type="molecule type" value="Genomic_DNA"/>
</dbReference>
<dbReference type="InterPro" id="IPR005901">
    <property type="entry name" value="GLPGLI"/>
</dbReference>
<evidence type="ECO:0000313" key="2">
    <source>
        <dbReference type="Proteomes" id="UP000823862"/>
    </source>
</evidence>
<name>A0A9D2HZC7_9BACE</name>
<dbReference type="Proteomes" id="UP000823862">
    <property type="component" value="Unassembled WGS sequence"/>
</dbReference>
<reference evidence="1" key="2">
    <citation type="submission" date="2021-04" db="EMBL/GenBank/DDBJ databases">
        <authorList>
            <person name="Gilroy R."/>
        </authorList>
    </citation>
    <scope>NUCLEOTIDE SEQUENCE</scope>
    <source>
        <strain evidence="1">ChiHjej12B11-9795</strain>
    </source>
</reference>
<sequence length="280" mass="32856">MRRCLFLCLMALSQFGYSQHIIGVGADVNERVNLAQREVLDTSRFQCVYQHLVYEPERDAMRDYYEILLVGSSYSKYEDYAAYQLDSLMKTIPTEEMTFNDYFALSMRYKSEPESLIRDFKSNNMTFYGRVYVDNYIYEEPVPAISWKLEDGTEEVCGYLCHKATATFRGRVWTAWYSDIPINNGPWKFGNLPGLILKLEDAKGEHRFKAVGFKQDTVEFGYQKRDYMKTKRKQYNAALAKYKAEAWKLVENTELHPTNLDGTPVKIPHRKLFYNPIELE</sequence>
<protein>
    <submittedName>
        <fullName evidence="1">GLPGLI family protein</fullName>
    </submittedName>
</protein>
<dbReference type="AlphaFoldDB" id="A0A9D2HZC7"/>
<organism evidence="1 2">
    <name type="scientific">Candidatus Bacteroides avicola</name>
    <dbReference type="NCBI Taxonomy" id="2838468"/>
    <lineage>
        <taxon>Bacteria</taxon>
        <taxon>Pseudomonadati</taxon>
        <taxon>Bacteroidota</taxon>
        <taxon>Bacteroidia</taxon>
        <taxon>Bacteroidales</taxon>
        <taxon>Bacteroidaceae</taxon>
        <taxon>Bacteroides</taxon>
    </lineage>
</organism>
<proteinExistence type="predicted"/>
<dbReference type="NCBIfam" id="TIGR01200">
    <property type="entry name" value="GLPGLI"/>
    <property type="match status" value="1"/>
</dbReference>
<evidence type="ECO:0000313" key="1">
    <source>
        <dbReference type="EMBL" id="HJA86878.1"/>
    </source>
</evidence>
<comment type="caution">
    <text evidence="1">The sequence shown here is derived from an EMBL/GenBank/DDBJ whole genome shotgun (WGS) entry which is preliminary data.</text>
</comment>
<gene>
    <name evidence="1" type="ORF">H9950_11955</name>
</gene>